<organism evidence="8 9">
    <name type="scientific">Autumnicola tepida</name>
    <dbReference type="NCBI Taxonomy" id="3075595"/>
    <lineage>
        <taxon>Bacteria</taxon>
        <taxon>Pseudomonadati</taxon>
        <taxon>Bacteroidota</taxon>
        <taxon>Flavobacteriia</taxon>
        <taxon>Flavobacteriales</taxon>
        <taxon>Flavobacteriaceae</taxon>
        <taxon>Autumnicola</taxon>
    </lineage>
</organism>
<evidence type="ECO:0000313" key="8">
    <source>
        <dbReference type="EMBL" id="MDT0642605.1"/>
    </source>
</evidence>
<reference evidence="8 9" key="1">
    <citation type="submission" date="2023-09" db="EMBL/GenBank/DDBJ databases">
        <authorList>
            <person name="Rey-Velasco X."/>
        </authorList>
    </citation>
    <scope>NUCLEOTIDE SEQUENCE [LARGE SCALE GENOMIC DNA]</scope>
    <source>
        <strain evidence="8 9">F363</strain>
    </source>
</reference>
<evidence type="ECO:0000259" key="7">
    <source>
        <dbReference type="Pfam" id="PF05193"/>
    </source>
</evidence>
<sequence>MMATSKQYIFPLIFVLSGLLSYSQISSLELPEKAIQLDSTVRFGKLENGFTYYLKDINNPQGEVIMKMIQKTGRFHEDEDQTEYAHLLEHVGVRDVEKYKDLATVLTLNGIDHRAFTAKLSTSYTLIIPQSDQQKLDLGLTVLEQWAGGIVIDSSRMNMHQGSILGELRPIDAYADDFYNKKGKILLRNTGFPPADNNKSLQSIKNLDINRLKDFYRDWYRPDLQAAIIVGAINPDSLENVLRNKFSRFSIPKVVRGTSRAIDKFKYKLTGENQYEAINDTINSKWRLNVISKRINYNFKYRSKKDYYLSILQNLYESIITKRKDEYTMQYNPPFSEYSTMYYGNGLASSQISIGLMNIELDHDPTFIEKNIIEAVKADEIMHSNFTPEDLEVAKSKLAVTLGEARNSSDLARAYENNFIYGKAAPSEIVSDELRNLLKNVSLLELQKFADSRRNLLENSDFIFINVPESLIPGKHRIEEIIKKVYGSTIPEYRSPFNKLKSIENLTIKSKDLKIKVEENDLGVTTLFFDNGIKVLLKPTKPQTPEFENRIEFLGFQPLRFNGNSNWYNSQVLAHNYASKVGTGYHNHFQIEQFKRDHNMVLNFGTDNRNYLIEGNFDRSNLKDFFNLLFQYIRVPEEDAEAFNYWQEVNRKRLSPFAIKGGSGFFRDKIEKIWNPKIPGIDESTFNSISQEELMKTYKEHFSNFNEYTFIITGDFQAQDLIGEIRPYFTGLPVSGPREGEKIGMWKNEWEKRNDTLFYGGINQSFSEIFLPVEIEPSIKNQVVLDLVNSAFYERLVKVLRLDCYAPGAGGHWINLSDSLYTFQITYNSELGNEGKMFSNSMDEIENLKETGIDEKWLESHTKYAGQKFKSQINFFGYFNFWPEFLKNSLEEGRDYEEYILKYPGIVENFISIDDVNKAINDYIKKDNLQNFLVLPK</sequence>
<dbReference type="InterPro" id="IPR050626">
    <property type="entry name" value="Peptidase_M16"/>
</dbReference>
<keyword evidence="5" id="KW-0482">Metalloprotease</keyword>
<feature type="domain" description="Peptidase M16 N-terminal" evidence="6">
    <location>
        <begin position="68"/>
        <end position="175"/>
    </location>
</feature>
<evidence type="ECO:0000256" key="3">
    <source>
        <dbReference type="ARBA" id="ARBA00022801"/>
    </source>
</evidence>
<dbReference type="InterPro" id="IPR011249">
    <property type="entry name" value="Metalloenz_LuxS/M16"/>
</dbReference>
<keyword evidence="4" id="KW-0862">Zinc</keyword>
<feature type="domain" description="Peptidase M16 C-terminal" evidence="7">
    <location>
        <begin position="207"/>
        <end position="264"/>
    </location>
</feature>
<dbReference type="SUPFAM" id="SSF63411">
    <property type="entry name" value="LuxS/MPP-like metallohydrolase"/>
    <property type="match status" value="3"/>
</dbReference>
<dbReference type="RefSeq" id="WP_311534261.1">
    <property type="nucleotide sequence ID" value="NZ_JAVRHQ010000006.1"/>
</dbReference>
<evidence type="ECO:0000256" key="4">
    <source>
        <dbReference type="ARBA" id="ARBA00022833"/>
    </source>
</evidence>
<dbReference type="Proteomes" id="UP001262889">
    <property type="component" value="Unassembled WGS sequence"/>
</dbReference>
<evidence type="ECO:0000256" key="5">
    <source>
        <dbReference type="ARBA" id="ARBA00023049"/>
    </source>
</evidence>
<name>A0ABU3C8D2_9FLAO</name>
<keyword evidence="9" id="KW-1185">Reference proteome</keyword>
<dbReference type="EMBL" id="JAVRHQ010000006">
    <property type="protein sequence ID" value="MDT0642605.1"/>
    <property type="molecule type" value="Genomic_DNA"/>
</dbReference>
<keyword evidence="2" id="KW-0645">Protease</keyword>
<comment type="similarity">
    <text evidence="1">Belongs to the peptidase M16 family.</text>
</comment>
<evidence type="ECO:0000259" key="6">
    <source>
        <dbReference type="Pfam" id="PF00675"/>
    </source>
</evidence>
<dbReference type="PANTHER" id="PTHR43690">
    <property type="entry name" value="NARDILYSIN"/>
    <property type="match status" value="1"/>
</dbReference>
<keyword evidence="3" id="KW-0378">Hydrolase</keyword>
<comment type="caution">
    <text evidence="8">The sequence shown here is derived from an EMBL/GenBank/DDBJ whole genome shotgun (WGS) entry which is preliminary data.</text>
</comment>
<feature type="domain" description="Peptidase M16 C-terminal" evidence="7">
    <location>
        <begin position="688"/>
        <end position="859"/>
    </location>
</feature>
<dbReference type="Pfam" id="PF00675">
    <property type="entry name" value="Peptidase_M16"/>
    <property type="match status" value="1"/>
</dbReference>
<dbReference type="Pfam" id="PF05193">
    <property type="entry name" value="Peptidase_M16_C"/>
    <property type="match status" value="2"/>
</dbReference>
<evidence type="ECO:0000256" key="1">
    <source>
        <dbReference type="ARBA" id="ARBA00007261"/>
    </source>
</evidence>
<dbReference type="InterPro" id="IPR011765">
    <property type="entry name" value="Pept_M16_N"/>
</dbReference>
<proteinExistence type="inferred from homology"/>
<dbReference type="PANTHER" id="PTHR43690:SF17">
    <property type="entry name" value="PROTEIN YHJJ"/>
    <property type="match status" value="1"/>
</dbReference>
<evidence type="ECO:0000256" key="2">
    <source>
        <dbReference type="ARBA" id="ARBA00022670"/>
    </source>
</evidence>
<accession>A0ABU3C8D2</accession>
<dbReference type="InterPro" id="IPR007863">
    <property type="entry name" value="Peptidase_M16_C"/>
</dbReference>
<protein>
    <submittedName>
        <fullName evidence="8">Insulinase family protein</fullName>
    </submittedName>
</protein>
<gene>
    <name evidence="8" type="ORF">RM553_07130</name>
</gene>
<dbReference type="Gene3D" id="3.30.830.10">
    <property type="entry name" value="Metalloenzyme, LuxS/M16 peptidase-like"/>
    <property type="match status" value="3"/>
</dbReference>
<evidence type="ECO:0000313" key="9">
    <source>
        <dbReference type="Proteomes" id="UP001262889"/>
    </source>
</evidence>